<feature type="domain" description="ABC transmembrane type-2" evidence="7">
    <location>
        <begin position="55"/>
        <end position="282"/>
    </location>
</feature>
<dbReference type="PANTHER" id="PTHR43027:SF1">
    <property type="entry name" value="DOXORUBICIN RESISTANCE ABC TRANSPORTER PERMEASE PROTEIN DRRC-RELATED"/>
    <property type="match status" value="1"/>
</dbReference>
<evidence type="ECO:0000259" key="7">
    <source>
        <dbReference type="PROSITE" id="PS51012"/>
    </source>
</evidence>
<evidence type="ECO:0000256" key="1">
    <source>
        <dbReference type="ARBA" id="ARBA00004141"/>
    </source>
</evidence>
<name>A0A541B917_9NOCA</name>
<dbReference type="PROSITE" id="PS51012">
    <property type="entry name" value="ABC_TM2"/>
    <property type="match status" value="1"/>
</dbReference>
<keyword evidence="9" id="KW-1185">Reference proteome</keyword>
<dbReference type="OrthoDB" id="26267at2"/>
<dbReference type="GO" id="GO:0046677">
    <property type="term" value="P:response to antibiotic"/>
    <property type="evidence" value="ECO:0007669"/>
    <property type="project" value="UniProtKB-KW"/>
</dbReference>
<dbReference type="EMBL" id="VIGH01000005">
    <property type="protein sequence ID" value="TQF68816.1"/>
    <property type="molecule type" value="Genomic_DNA"/>
</dbReference>
<dbReference type="Pfam" id="PF01061">
    <property type="entry name" value="ABC2_membrane"/>
    <property type="match status" value="1"/>
</dbReference>
<feature type="transmembrane region" description="Helical" evidence="6">
    <location>
        <begin position="167"/>
        <end position="193"/>
    </location>
</feature>
<keyword evidence="3 6" id="KW-1133">Transmembrane helix</keyword>
<dbReference type="InterPro" id="IPR013525">
    <property type="entry name" value="ABC2_TM"/>
</dbReference>
<sequence length="287" mass="31105">MTNVNAPERLDESVSAISEFPEPTEVYPEKSWQALATHSVVQTHRLLLREFHDPFTVLQAIIYPALMLVMFWAVLGISVTRATGINSVYGYVPMISLVGAMFGSIASGMGLKEEWRKGLLARFWILPMHRAAGITSRLLAESVRILITTVLLVGVGFMLGFRFTQGMLAGLGMLLVPLLMGVGFATLVTALAVSSAKLPLVELLSLVCTLLMFFNSGFVPTMAYPTWLQGFVQNQPMSTAIDAMRGLSLGGPVAEPLIKTAMWSIGAVVVFGWPAIKGYRKAAGNPI</sequence>
<feature type="transmembrane region" description="Helical" evidence="6">
    <location>
        <begin position="200"/>
        <end position="219"/>
    </location>
</feature>
<evidence type="ECO:0000256" key="4">
    <source>
        <dbReference type="ARBA" id="ARBA00023136"/>
    </source>
</evidence>
<protein>
    <recommendedName>
        <fullName evidence="6">Transport permease protein</fullName>
    </recommendedName>
</protein>
<comment type="similarity">
    <text evidence="6">Belongs to the ABC-2 integral membrane protein family.</text>
</comment>
<dbReference type="PIRSF" id="PIRSF006648">
    <property type="entry name" value="DrrB"/>
    <property type="match status" value="1"/>
</dbReference>
<keyword evidence="6" id="KW-1003">Cell membrane</keyword>
<keyword evidence="5" id="KW-0046">Antibiotic resistance</keyword>
<dbReference type="RefSeq" id="WP_142100134.1">
    <property type="nucleotide sequence ID" value="NZ_VIGH01000005.1"/>
</dbReference>
<keyword evidence="4 6" id="KW-0472">Membrane</keyword>
<dbReference type="InterPro" id="IPR052902">
    <property type="entry name" value="ABC-2_transporter"/>
</dbReference>
<feature type="transmembrane region" description="Helical" evidence="6">
    <location>
        <begin position="138"/>
        <end position="161"/>
    </location>
</feature>
<evidence type="ECO:0000256" key="3">
    <source>
        <dbReference type="ARBA" id="ARBA00022989"/>
    </source>
</evidence>
<keyword evidence="2 6" id="KW-0812">Transmembrane</keyword>
<feature type="transmembrane region" description="Helical" evidence="6">
    <location>
        <begin position="91"/>
        <end position="111"/>
    </location>
</feature>
<comment type="caution">
    <text evidence="8">The sequence shown here is derived from an EMBL/GenBank/DDBJ whole genome shotgun (WGS) entry which is preliminary data.</text>
</comment>
<evidence type="ECO:0000313" key="8">
    <source>
        <dbReference type="EMBL" id="TQF68816.1"/>
    </source>
</evidence>
<dbReference type="AlphaFoldDB" id="A0A541B917"/>
<dbReference type="Proteomes" id="UP000316256">
    <property type="component" value="Unassembled WGS sequence"/>
</dbReference>
<keyword evidence="6" id="KW-0813">Transport</keyword>
<gene>
    <name evidence="8" type="ORF">FK531_13585</name>
</gene>
<dbReference type="GO" id="GO:0043190">
    <property type="term" value="C:ATP-binding cassette (ABC) transporter complex"/>
    <property type="evidence" value="ECO:0007669"/>
    <property type="project" value="InterPro"/>
</dbReference>
<proteinExistence type="inferred from homology"/>
<feature type="transmembrane region" description="Helical" evidence="6">
    <location>
        <begin position="55"/>
        <end position="79"/>
    </location>
</feature>
<organism evidence="8 9">
    <name type="scientific">Rhodococcus spelaei</name>
    <dbReference type="NCBI Taxonomy" id="2546320"/>
    <lineage>
        <taxon>Bacteria</taxon>
        <taxon>Bacillati</taxon>
        <taxon>Actinomycetota</taxon>
        <taxon>Actinomycetes</taxon>
        <taxon>Mycobacteriales</taxon>
        <taxon>Nocardiaceae</taxon>
        <taxon>Rhodococcus</taxon>
    </lineage>
</organism>
<accession>A0A541B917</accession>
<dbReference type="InterPro" id="IPR047817">
    <property type="entry name" value="ABC2_TM_bact-type"/>
</dbReference>
<evidence type="ECO:0000256" key="2">
    <source>
        <dbReference type="ARBA" id="ARBA00022692"/>
    </source>
</evidence>
<evidence type="ECO:0000313" key="9">
    <source>
        <dbReference type="Proteomes" id="UP000316256"/>
    </source>
</evidence>
<reference evidence="8 9" key="1">
    <citation type="submission" date="2019-06" db="EMBL/GenBank/DDBJ databases">
        <title>Rhodococcus spaelei sp. nov., isolated from a cave.</title>
        <authorList>
            <person name="Lee S.D."/>
        </authorList>
    </citation>
    <scope>NUCLEOTIDE SEQUENCE [LARGE SCALE GENOMIC DNA]</scope>
    <source>
        <strain evidence="8 9">C9-5</strain>
    </source>
</reference>
<dbReference type="GO" id="GO:0140359">
    <property type="term" value="F:ABC-type transporter activity"/>
    <property type="evidence" value="ECO:0007669"/>
    <property type="project" value="InterPro"/>
</dbReference>
<comment type="subcellular location">
    <subcellularLocation>
        <location evidence="6">Cell membrane</location>
        <topology evidence="6">Multi-pass membrane protein</topology>
    </subcellularLocation>
    <subcellularLocation>
        <location evidence="1">Membrane</location>
        <topology evidence="1">Multi-pass membrane protein</topology>
    </subcellularLocation>
</comment>
<evidence type="ECO:0000256" key="6">
    <source>
        <dbReference type="RuleBase" id="RU361157"/>
    </source>
</evidence>
<evidence type="ECO:0000256" key="5">
    <source>
        <dbReference type="ARBA" id="ARBA00023251"/>
    </source>
</evidence>
<dbReference type="PANTHER" id="PTHR43027">
    <property type="entry name" value="DOXORUBICIN RESISTANCE ABC TRANSPORTER PERMEASE PROTEIN DRRC-RELATED"/>
    <property type="match status" value="1"/>
</dbReference>
<comment type="caution">
    <text evidence="6">Lacks conserved residue(s) required for the propagation of feature annotation.</text>
</comment>
<dbReference type="InterPro" id="IPR000412">
    <property type="entry name" value="ABC_2_transport"/>
</dbReference>